<dbReference type="RefSeq" id="XP_013753993.1">
    <property type="nucleotide sequence ID" value="XM_013898539.1"/>
</dbReference>
<dbReference type="SUPFAM" id="SSF50729">
    <property type="entry name" value="PH domain-like"/>
    <property type="match status" value="1"/>
</dbReference>
<dbReference type="Pfam" id="PF00169">
    <property type="entry name" value="PH"/>
    <property type="match status" value="1"/>
</dbReference>
<feature type="domain" description="PH" evidence="1">
    <location>
        <begin position="393"/>
        <end position="498"/>
    </location>
</feature>
<dbReference type="InterPro" id="IPR002048">
    <property type="entry name" value="EF_hand_dom"/>
</dbReference>
<dbReference type="InterPro" id="IPR001849">
    <property type="entry name" value="PH_domain"/>
</dbReference>
<proteinExistence type="predicted"/>
<sequence>MAAAASSSYGAGLKFTWLAGMGQVPVVQLQLKATFLSSEGPMVEAGLGQFTTATVKWRPSETTAGNFDIEYGDVVVLDANSGEPLSNPLAEYTLKWEVEADGKFVRCTNIDSVVDFTSQLAVSQQVTGVEDADEQVFLEEYMDSMRVDAMSHIEAEVRELWSNLAEAWTSLIRGGTASVEHIDHCGVPCARIGRTVEVDTRDVVQTVTTKLATALDIIASSSEEVGDPMSIQVLVSSLIDVGDVTWDETKDAVVETDTLRPHVTSHVKEVFVPFKVFGTSNFELSVEHTRIFLLWPDIDQICTPEYFESKYAEFFTLCNAKYVAYLEKYPAIPRLLESRINDAFDLLDTDANGRIGQDELAAGARVFRHFIVDQASKNITERSQHLDVSVLLDMPVDGELSKLGGKAFRKRWQKRCFVLDREKSTLSYYAAPSDVKPKGAMDLRDYKSAVINEDPPKGEIFCLSMIPRENSDAKQYELAAASDLLRDRWVHLINRAIEQADHVEERAEMAASLVDAVTRLACGVIQQATSARYKKKLGK</sequence>
<accession>A0A0L0DPF1</accession>
<dbReference type="AlphaFoldDB" id="A0A0L0DPF1"/>
<evidence type="ECO:0000313" key="3">
    <source>
        <dbReference type="EMBL" id="KNC54177.1"/>
    </source>
</evidence>
<keyword evidence="4" id="KW-1185">Reference proteome</keyword>
<name>A0A0L0DPF1_THETB</name>
<dbReference type="EMBL" id="GL349486">
    <property type="protein sequence ID" value="KNC54177.1"/>
    <property type="molecule type" value="Genomic_DNA"/>
</dbReference>
<dbReference type="InterPro" id="IPR018247">
    <property type="entry name" value="EF_Hand_1_Ca_BS"/>
</dbReference>
<organism evidence="3 4">
    <name type="scientific">Thecamonas trahens ATCC 50062</name>
    <dbReference type="NCBI Taxonomy" id="461836"/>
    <lineage>
        <taxon>Eukaryota</taxon>
        <taxon>Apusozoa</taxon>
        <taxon>Apusomonadida</taxon>
        <taxon>Apusomonadidae</taxon>
        <taxon>Thecamonas</taxon>
    </lineage>
</organism>
<evidence type="ECO:0000259" key="1">
    <source>
        <dbReference type="PROSITE" id="PS50003"/>
    </source>
</evidence>
<dbReference type="GeneID" id="25568304"/>
<protein>
    <submittedName>
        <fullName evidence="3">Uncharacterized protein</fullName>
    </submittedName>
</protein>
<dbReference type="InterPro" id="IPR011993">
    <property type="entry name" value="PH-like_dom_sf"/>
</dbReference>
<evidence type="ECO:0000313" key="4">
    <source>
        <dbReference type="Proteomes" id="UP000054408"/>
    </source>
</evidence>
<dbReference type="PROSITE" id="PS50222">
    <property type="entry name" value="EF_HAND_2"/>
    <property type="match status" value="1"/>
</dbReference>
<dbReference type="GO" id="GO:0005509">
    <property type="term" value="F:calcium ion binding"/>
    <property type="evidence" value="ECO:0007669"/>
    <property type="project" value="InterPro"/>
</dbReference>
<dbReference type="PROSITE" id="PS50003">
    <property type="entry name" value="PH_DOMAIN"/>
    <property type="match status" value="1"/>
</dbReference>
<reference evidence="3 4" key="1">
    <citation type="submission" date="2010-05" db="EMBL/GenBank/DDBJ databases">
        <title>The Genome Sequence of Thecamonas trahens ATCC 50062.</title>
        <authorList>
            <consortium name="The Broad Institute Genome Sequencing Platform"/>
            <person name="Russ C."/>
            <person name="Cuomo C."/>
            <person name="Shea T."/>
            <person name="Young S.K."/>
            <person name="Zeng Q."/>
            <person name="Koehrsen M."/>
            <person name="Haas B."/>
            <person name="Borodovsky M."/>
            <person name="Guigo R."/>
            <person name="Alvarado L."/>
            <person name="Berlin A."/>
            <person name="Bochicchio J."/>
            <person name="Borenstein D."/>
            <person name="Chapman S."/>
            <person name="Chen Z."/>
            <person name="Freedman E."/>
            <person name="Gellesch M."/>
            <person name="Goldberg J."/>
            <person name="Griggs A."/>
            <person name="Gujja S."/>
            <person name="Heilman E."/>
            <person name="Heiman D."/>
            <person name="Hepburn T."/>
            <person name="Howarth C."/>
            <person name="Jen D."/>
            <person name="Larson L."/>
            <person name="Mehta T."/>
            <person name="Park D."/>
            <person name="Pearson M."/>
            <person name="Roberts A."/>
            <person name="Saif S."/>
            <person name="Shenoy N."/>
            <person name="Sisk P."/>
            <person name="Stolte C."/>
            <person name="Sykes S."/>
            <person name="Thomson T."/>
            <person name="Walk T."/>
            <person name="White J."/>
            <person name="Yandava C."/>
            <person name="Burger G."/>
            <person name="Gray M.W."/>
            <person name="Holland P.W.H."/>
            <person name="King N."/>
            <person name="Lang F.B.F."/>
            <person name="Roger A.J."/>
            <person name="Ruiz-Trillo I."/>
            <person name="Lander E."/>
            <person name="Nusbaum C."/>
        </authorList>
    </citation>
    <scope>NUCLEOTIDE SEQUENCE [LARGE SCALE GENOMIC DNA]</scope>
    <source>
        <strain evidence="3 4">ATCC 50062</strain>
    </source>
</reference>
<dbReference type="SMART" id="SM00233">
    <property type="entry name" value="PH"/>
    <property type="match status" value="1"/>
</dbReference>
<dbReference type="OrthoDB" id="6020705at2759"/>
<dbReference type="Proteomes" id="UP000054408">
    <property type="component" value="Unassembled WGS sequence"/>
</dbReference>
<gene>
    <name evidence="3" type="ORF">AMSG_09963</name>
</gene>
<dbReference type="Gene3D" id="2.30.29.30">
    <property type="entry name" value="Pleckstrin-homology domain (PH domain)/Phosphotyrosine-binding domain (PTB)"/>
    <property type="match status" value="1"/>
</dbReference>
<evidence type="ECO:0000259" key="2">
    <source>
        <dbReference type="PROSITE" id="PS50222"/>
    </source>
</evidence>
<feature type="domain" description="EF-hand" evidence="2">
    <location>
        <begin position="335"/>
        <end position="370"/>
    </location>
</feature>
<dbReference type="PROSITE" id="PS00018">
    <property type="entry name" value="EF_HAND_1"/>
    <property type="match status" value="1"/>
</dbReference>